<comment type="catalytic activity">
    <reaction evidence="2">
        <text>a ribonucleoside 5'-diphosphate + ATP = a ribonucleoside 5'-triphosphate + ADP</text>
        <dbReference type="Rhea" id="RHEA:18113"/>
        <dbReference type="ChEBI" id="CHEBI:30616"/>
        <dbReference type="ChEBI" id="CHEBI:57930"/>
        <dbReference type="ChEBI" id="CHEBI:61557"/>
        <dbReference type="ChEBI" id="CHEBI:456216"/>
        <dbReference type="EC" id="2.7.4.6"/>
    </reaction>
</comment>
<dbReference type="STRING" id="564608.C1N1E0"/>
<keyword evidence="7" id="KW-0966">Cell projection</keyword>
<evidence type="ECO:0000256" key="8">
    <source>
        <dbReference type="PROSITE-ProRule" id="PRU00706"/>
    </source>
</evidence>
<accession>C1N1E0</accession>
<dbReference type="FunFam" id="3.30.70.141:FF:000004">
    <property type="entry name" value="Nucleoside diphosphate kinase 7"/>
    <property type="match status" value="1"/>
</dbReference>
<sequence>MPTRSNAGPANSHLNPSSPSAPPSRPPPHQTDSERYSFIVEYLDPHAGLTFRYQLLFWAADSSVEMYDIKNRRSFLKKTRVPSITTKDFFLGATITVYSRQLKVVEYGDAHTERAFASARQRVFALVKPNAIRSAGKIIHAAVASGFVVAECKMATMQRADAERMFGDRNDRALVNDACAGACVGIALVSEDAVAKFAALNGEKARSYLHRSPYDRVGGSTDPSTLHGAFGDACVASSSESDAETQCATFFALPSAAKFENTSLCIVKPHAMANLGLIVDGVLEGGFAVTGMQTFTLDRANASEFLEVYKGAVPEYNAMVDELTSGAFCALEVAASDGAADAVTAFREKAGPADPEIARALRPESLRARFGFDKVRNAVHCTDLAEDGALETTYFFKILQSVAA</sequence>
<evidence type="ECO:0000313" key="11">
    <source>
        <dbReference type="EMBL" id="EEH54177.1"/>
    </source>
</evidence>
<comment type="subcellular location">
    <subcellularLocation>
        <location evidence="3">Cell projection</location>
        <location evidence="3">Cilium</location>
    </subcellularLocation>
    <subcellularLocation>
        <location evidence="4">Cytoplasm</location>
        <location evidence="4">Cytoskeleton</location>
    </subcellularLocation>
</comment>
<name>C1N1E0_MICPC</name>
<dbReference type="EMBL" id="GG663744">
    <property type="protein sequence ID" value="EEH54177.1"/>
    <property type="molecule type" value="Genomic_DNA"/>
</dbReference>
<keyword evidence="12" id="KW-1185">Reference proteome</keyword>
<feature type="domain" description="DM10" evidence="10">
    <location>
        <begin position="32"/>
        <end position="120"/>
    </location>
</feature>
<dbReference type="Proteomes" id="UP000001876">
    <property type="component" value="Unassembled WGS sequence"/>
</dbReference>
<evidence type="ECO:0000259" key="10">
    <source>
        <dbReference type="PROSITE" id="PS51336"/>
    </source>
</evidence>
<dbReference type="InterPro" id="IPR034907">
    <property type="entry name" value="NDK-like_dom"/>
</dbReference>
<dbReference type="SMART" id="SM00562">
    <property type="entry name" value="NDK"/>
    <property type="match status" value="1"/>
</dbReference>
<dbReference type="PANTHER" id="PTHR43109:SF2">
    <property type="entry name" value="NUCLEOSIDE DIPHOSPHATE KINASE 7"/>
    <property type="match status" value="1"/>
</dbReference>
<protein>
    <submittedName>
        <fullName evidence="11">Predicted protein</fullName>
    </submittedName>
</protein>
<comment type="similarity">
    <text evidence="8">Belongs to the NDK family.</text>
</comment>
<gene>
    <name evidence="11" type="ORF">MICPUCDRAFT_35405</name>
</gene>
<dbReference type="InterPro" id="IPR006602">
    <property type="entry name" value="DM10_dom"/>
</dbReference>
<dbReference type="RefSeq" id="XP_003061547.1">
    <property type="nucleotide sequence ID" value="XM_003061501.1"/>
</dbReference>
<dbReference type="SUPFAM" id="SSF54919">
    <property type="entry name" value="Nucleoside diphosphate kinase, NDK"/>
    <property type="match status" value="2"/>
</dbReference>
<dbReference type="InterPro" id="IPR037993">
    <property type="entry name" value="NDPk7B"/>
</dbReference>
<keyword evidence="6" id="KW-0206">Cytoskeleton</keyword>
<evidence type="ECO:0000256" key="4">
    <source>
        <dbReference type="ARBA" id="ARBA00004245"/>
    </source>
</evidence>
<dbReference type="eggNOG" id="KOG0888">
    <property type="taxonomic scope" value="Eukaryota"/>
</dbReference>
<dbReference type="GeneID" id="9687239"/>
<dbReference type="PROSITE" id="PS51336">
    <property type="entry name" value="DM10"/>
    <property type="match status" value="1"/>
</dbReference>
<dbReference type="GO" id="GO:0005879">
    <property type="term" value="C:axonemal microtubule"/>
    <property type="evidence" value="ECO:0007669"/>
    <property type="project" value="TreeGrafter"/>
</dbReference>
<dbReference type="SMART" id="SM00676">
    <property type="entry name" value="DM10"/>
    <property type="match status" value="1"/>
</dbReference>
<proteinExistence type="inferred from homology"/>
<dbReference type="PROSITE" id="PS51374">
    <property type="entry name" value="NDPK_LIKE"/>
    <property type="match status" value="2"/>
</dbReference>
<feature type="region of interest" description="Disordered" evidence="9">
    <location>
        <begin position="1"/>
        <end position="32"/>
    </location>
</feature>
<dbReference type="OrthoDB" id="2162449at2759"/>
<organism evidence="12">
    <name type="scientific">Micromonas pusilla (strain CCMP1545)</name>
    <name type="common">Picoplanktonic green alga</name>
    <dbReference type="NCBI Taxonomy" id="564608"/>
    <lineage>
        <taxon>Eukaryota</taxon>
        <taxon>Viridiplantae</taxon>
        <taxon>Chlorophyta</taxon>
        <taxon>Mamiellophyceae</taxon>
        <taxon>Mamiellales</taxon>
        <taxon>Mamiellaceae</taxon>
        <taxon>Micromonas</taxon>
    </lineage>
</organism>
<dbReference type="Pfam" id="PF25364">
    <property type="entry name" value="PH_NDK7_N"/>
    <property type="match status" value="1"/>
</dbReference>
<evidence type="ECO:0000256" key="3">
    <source>
        <dbReference type="ARBA" id="ARBA00004138"/>
    </source>
</evidence>
<reference evidence="11 12" key="1">
    <citation type="journal article" date="2009" name="Science">
        <title>Green evolution and dynamic adaptations revealed by genomes of the marine picoeukaryotes Micromonas.</title>
        <authorList>
            <person name="Worden A.Z."/>
            <person name="Lee J.H."/>
            <person name="Mock T."/>
            <person name="Rouze P."/>
            <person name="Simmons M.P."/>
            <person name="Aerts A.L."/>
            <person name="Allen A.E."/>
            <person name="Cuvelier M.L."/>
            <person name="Derelle E."/>
            <person name="Everett M.V."/>
            <person name="Foulon E."/>
            <person name="Grimwood J."/>
            <person name="Gundlach H."/>
            <person name="Henrissat B."/>
            <person name="Napoli C."/>
            <person name="McDonald S.M."/>
            <person name="Parker M.S."/>
            <person name="Rombauts S."/>
            <person name="Salamov A."/>
            <person name="Von Dassow P."/>
            <person name="Badger J.H."/>
            <person name="Coutinho P.M."/>
            <person name="Demir E."/>
            <person name="Dubchak I."/>
            <person name="Gentemann C."/>
            <person name="Eikrem W."/>
            <person name="Gready J.E."/>
            <person name="John U."/>
            <person name="Lanier W."/>
            <person name="Lindquist E.A."/>
            <person name="Lucas S."/>
            <person name="Mayer K.F."/>
            <person name="Moreau H."/>
            <person name="Not F."/>
            <person name="Otillar R."/>
            <person name="Panaud O."/>
            <person name="Pangilinan J."/>
            <person name="Paulsen I."/>
            <person name="Piegu B."/>
            <person name="Poliakov A."/>
            <person name="Robbens S."/>
            <person name="Schmutz J."/>
            <person name="Toulza E."/>
            <person name="Wyss T."/>
            <person name="Zelensky A."/>
            <person name="Zhou K."/>
            <person name="Armbrust E.V."/>
            <person name="Bhattacharya D."/>
            <person name="Goodenough U.W."/>
            <person name="Van de Peer Y."/>
            <person name="Grigoriev I.V."/>
        </authorList>
    </citation>
    <scope>NUCLEOTIDE SEQUENCE [LARGE SCALE GENOMIC DNA]</scope>
    <source>
        <strain evidence="11 12">CCMP1545</strain>
    </source>
</reference>
<keyword evidence="5" id="KW-0963">Cytoplasm</keyword>
<dbReference type="GO" id="GO:0004550">
    <property type="term" value="F:nucleoside diphosphate kinase activity"/>
    <property type="evidence" value="ECO:0007669"/>
    <property type="project" value="UniProtKB-EC"/>
</dbReference>
<dbReference type="InterPro" id="IPR057579">
    <property type="entry name" value="DM10_NDK7"/>
</dbReference>
<evidence type="ECO:0000256" key="6">
    <source>
        <dbReference type="ARBA" id="ARBA00023212"/>
    </source>
</evidence>
<comment type="caution">
    <text evidence="8">Lacks conserved residue(s) required for the propagation of feature annotation.</text>
</comment>
<dbReference type="KEGG" id="mpp:MICPUCDRAFT_35405"/>
<evidence type="ECO:0000256" key="7">
    <source>
        <dbReference type="ARBA" id="ARBA00023273"/>
    </source>
</evidence>
<evidence type="ECO:0000256" key="1">
    <source>
        <dbReference type="ARBA" id="ARBA00000082"/>
    </source>
</evidence>
<evidence type="ECO:0000256" key="9">
    <source>
        <dbReference type="SAM" id="MobiDB-lite"/>
    </source>
</evidence>
<dbReference type="Gene3D" id="3.30.70.141">
    <property type="entry name" value="Nucleoside diphosphate kinase-like domain"/>
    <property type="match status" value="2"/>
</dbReference>
<evidence type="ECO:0000256" key="2">
    <source>
        <dbReference type="ARBA" id="ARBA00000937"/>
    </source>
</evidence>
<evidence type="ECO:0000256" key="5">
    <source>
        <dbReference type="ARBA" id="ARBA00022490"/>
    </source>
</evidence>
<comment type="catalytic activity">
    <reaction evidence="1">
        <text>a 2'-deoxyribonucleoside 5'-diphosphate + ATP = a 2'-deoxyribonucleoside 5'-triphosphate + ADP</text>
        <dbReference type="Rhea" id="RHEA:44640"/>
        <dbReference type="ChEBI" id="CHEBI:30616"/>
        <dbReference type="ChEBI" id="CHEBI:61560"/>
        <dbReference type="ChEBI" id="CHEBI:73316"/>
        <dbReference type="ChEBI" id="CHEBI:456216"/>
        <dbReference type="EC" id="2.7.4.6"/>
    </reaction>
</comment>
<dbReference type="AlphaFoldDB" id="C1N1E0"/>
<evidence type="ECO:0000313" key="12">
    <source>
        <dbReference type="Proteomes" id="UP000001876"/>
    </source>
</evidence>
<dbReference type="OMA" id="VCMCLEI"/>
<dbReference type="Pfam" id="PF00334">
    <property type="entry name" value="NDK"/>
    <property type="match status" value="2"/>
</dbReference>
<dbReference type="InterPro" id="IPR036850">
    <property type="entry name" value="NDK-like_dom_sf"/>
</dbReference>
<dbReference type="PANTHER" id="PTHR43109">
    <property type="entry name" value="NUCLEOSIDE DIPHOSPHATE KINASE 7"/>
    <property type="match status" value="1"/>
</dbReference>
<feature type="compositionally biased region" description="Pro residues" evidence="9">
    <location>
        <begin position="19"/>
        <end position="29"/>
    </location>
</feature>
<feature type="compositionally biased region" description="Low complexity" evidence="9">
    <location>
        <begin position="9"/>
        <end position="18"/>
    </location>
</feature>
<dbReference type="CDD" id="cd04412">
    <property type="entry name" value="NDPk7B"/>
    <property type="match status" value="1"/>
</dbReference>